<dbReference type="PANTHER" id="PTHR43399:SF4">
    <property type="entry name" value="CELL WALL-ASSOCIATED PROTEASE"/>
    <property type="match status" value="1"/>
</dbReference>
<dbReference type="PROSITE" id="PS51892">
    <property type="entry name" value="SUBTILASE"/>
    <property type="match status" value="1"/>
</dbReference>
<dbReference type="Proteomes" id="UP000012040">
    <property type="component" value="Chromosome"/>
</dbReference>
<dbReference type="InterPro" id="IPR036852">
    <property type="entry name" value="Peptidase_S8/S53_dom_sf"/>
</dbReference>
<organism evidence="9 10">
    <name type="scientific">Pseudobdellovibrio exovorus JSS</name>
    <dbReference type="NCBI Taxonomy" id="1184267"/>
    <lineage>
        <taxon>Bacteria</taxon>
        <taxon>Pseudomonadati</taxon>
        <taxon>Bdellovibrionota</taxon>
        <taxon>Bdellovibrionia</taxon>
        <taxon>Bdellovibrionales</taxon>
        <taxon>Pseudobdellovibrionaceae</taxon>
        <taxon>Pseudobdellovibrio</taxon>
    </lineage>
</organism>
<gene>
    <name evidence="9" type="ORF">A11Q_1028</name>
</gene>
<dbReference type="MEROPS" id="S08.123"/>
<accession>M4VQ21</accession>
<evidence type="ECO:0000313" key="9">
    <source>
        <dbReference type="EMBL" id="AGH95244.1"/>
    </source>
</evidence>
<dbReference type="SUPFAM" id="SSF52743">
    <property type="entry name" value="Subtilisin-like"/>
    <property type="match status" value="1"/>
</dbReference>
<dbReference type="PANTHER" id="PTHR43399">
    <property type="entry name" value="SUBTILISIN-RELATED"/>
    <property type="match status" value="1"/>
</dbReference>
<dbReference type="InterPro" id="IPR051048">
    <property type="entry name" value="Peptidase_S8/S53_subtilisin"/>
</dbReference>
<reference evidence="9 10" key="1">
    <citation type="journal article" date="2013" name="ISME J.">
        <title>By their genes ye shall know them: genomic signatures of predatory bacteria.</title>
        <authorList>
            <person name="Pasternak Z."/>
            <person name="Pietrokovski S."/>
            <person name="Rotem O."/>
            <person name="Gophna U."/>
            <person name="Lurie-Weinberger M.N."/>
            <person name="Jurkevitch E."/>
        </authorList>
    </citation>
    <scope>NUCLEOTIDE SEQUENCE [LARGE SCALE GENOMIC DNA]</scope>
    <source>
        <strain evidence="9 10">JSS</strain>
    </source>
</reference>
<dbReference type="HOGENOM" id="CLU_011786_1_0_7"/>
<keyword evidence="7" id="KW-0732">Signal</keyword>
<evidence type="ECO:0000259" key="8">
    <source>
        <dbReference type="Pfam" id="PF00082"/>
    </source>
</evidence>
<comment type="similarity">
    <text evidence="1 6">Belongs to the peptidase S8 family.</text>
</comment>
<dbReference type="CDD" id="cd04842">
    <property type="entry name" value="Peptidases_S8_Kp43_protease"/>
    <property type="match status" value="1"/>
</dbReference>
<evidence type="ECO:0000256" key="3">
    <source>
        <dbReference type="ARBA" id="ARBA00022801"/>
    </source>
</evidence>
<proteinExistence type="inferred from homology"/>
<dbReference type="PATRIC" id="fig|1184267.3.peg.1042"/>
<dbReference type="InterPro" id="IPR022398">
    <property type="entry name" value="Peptidase_S8_His-AS"/>
</dbReference>
<dbReference type="Gene3D" id="3.40.50.200">
    <property type="entry name" value="Peptidase S8/S53 domain"/>
    <property type="match status" value="1"/>
</dbReference>
<feature type="domain" description="Peptidase S8/S53" evidence="8">
    <location>
        <begin position="246"/>
        <end position="585"/>
    </location>
</feature>
<dbReference type="GO" id="GO:0006508">
    <property type="term" value="P:proteolysis"/>
    <property type="evidence" value="ECO:0007669"/>
    <property type="project" value="UniProtKB-KW"/>
</dbReference>
<feature type="chain" id="PRO_5004060394" evidence="7">
    <location>
        <begin position="18"/>
        <end position="711"/>
    </location>
</feature>
<keyword evidence="2 6" id="KW-0645">Protease</keyword>
<dbReference type="GO" id="GO:0004252">
    <property type="term" value="F:serine-type endopeptidase activity"/>
    <property type="evidence" value="ECO:0007669"/>
    <property type="project" value="UniProtKB-UniRule"/>
</dbReference>
<dbReference type="AlphaFoldDB" id="M4VQ21"/>
<evidence type="ECO:0000256" key="7">
    <source>
        <dbReference type="SAM" id="SignalP"/>
    </source>
</evidence>
<feature type="signal peptide" evidence="7">
    <location>
        <begin position="1"/>
        <end position="17"/>
    </location>
</feature>
<evidence type="ECO:0000256" key="4">
    <source>
        <dbReference type="ARBA" id="ARBA00022825"/>
    </source>
</evidence>
<dbReference type="PROSITE" id="PS00138">
    <property type="entry name" value="SUBTILASE_SER"/>
    <property type="match status" value="1"/>
</dbReference>
<dbReference type="InterPro" id="IPR000209">
    <property type="entry name" value="Peptidase_S8/S53_dom"/>
</dbReference>
<evidence type="ECO:0000256" key="6">
    <source>
        <dbReference type="PROSITE-ProRule" id="PRU01240"/>
    </source>
</evidence>
<dbReference type="Gene3D" id="2.60.120.380">
    <property type="match status" value="1"/>
</dbReference>
<dbReference type="PRINTS" id="PR00723">
    <property type="entry name" value="SUBTILISIN"/>
</dbReference>
<keyword evidence="10" id="KW-1185">Reference proteome</keyword>
<evidence type="ECO:0000256" key="1">
    <source>
        <dbReference type="ARBA" id="ARBA00011073"/>
    </source>
</evidence>
<dbReference type="EMBL" id="CP003537">
    <property type="protein sequence ID" value="AGH95244.1"/>
    <property type="molecule type" value="Genomic_DNA"/>
</dbReference>
<dbReference type="Pfam" id="PF00082">
    <property type="entry name" value="Peptidase_S8"/>
    <property type="match status" value="1"/>
</dbReference>
<dbReference type="InterPro" id="IPR015500">
    <property type="entry name" value="Peptidase_S8_subtilisin-rel"/>
</dbReference>
<sequence length="711" mass="75466">MKLAYIVSMLFSLSAFAGTEIKLNSGTINTKNREVLVQQNELNQKTEWLIQFKSPITEKLKQDLSRQGIVVFSYIPEDALLVRASAESALKLQGQVDVQAVVAFEPYMKLSPTLGRVSAATSAARETFIVSVFDQSERSIIENTIRKISKDILVQSSAARNIVVTTERRHLLAMAAVDGVEHIQAFVQVQPLHVILEETQEPPTQQPPQQEPKAPAGDYTDLNGYETGTKVMNFDVAWAAGLTGLGQIVGMGDTGLDSGNAGAIHTDFMGAVKSGYAVGMFGRSWADPMGHGTHVAGSVLGRGTASGGKLKGGAYEATMVVQGMWSPILNNLSVPSNLANMFTQAYNDGARLHTNSWGAAANFGAYEKMAATVDEVMFAKEDYLILFAAGNSGVDKNRDGRIDPNSIGTPGTAKNALTVGASENLLDVGGIQVPAGKLKSGPENWPVDPIASGKISDNVDGIAMFSSRGPTNDGRIKPDIVAPGTNILSVRSQEKTAVDMWGKYNDDYVYAGGTSMACPLTAASAAITRQMLIEKLGYTNPSAALLKAYLLHTATDMYPGQYGEVGASRGQEILTKRPNNDQGYGRVNVAQIVSLGQNGARLLADSRGVATGETETATMTISEAGHLVVNLVWTDAPGSANASKALVNDLDLEVVLPNGTVLAVNDQLNNHAFVQGETPAGEIQIRVKGINVPMGKSGKQPFALVASVQPR</sequence>
<dbReference type="STRING" id="1184267.A11Q_1028"/>
<feature type="active site" description="Charge relay system" evidence="5 6">
    <location>
        <position position="515"/>
    </location>
</feature>
<dbReference type="PROSITE" id="PS00137">
    <property type="entry name" value="SUBTILASE_HIS"/>
    <property type="match status" value="1"/>
</dbReference>
<dbReference type="SUPFAM" id="SSF49785">
    <property type="entry name" value="Galactose-binding domain-like"/>
    <property type="match status" value="1"/>
</dbReference>
<dbReference type="InterPro" id="IPR034058">
    <property type="entry name" value="TagA/B/C/D_pept_dom"/>
</dbReference>
<dbReference type="RefSeq" id="WP_015469734.1">
    <property type="nucleotide sequence ID" value="NC_020813.1"/>
</dbReference>
<dbReference type="InterPro" id="IPR023828">
    <property type="entry name" value="Peptidase_S8_Ser-AS"/>
</dbReference>
<evidence type="ECO:0000313" key="10">
    <source>
        <dbReference type="Proteomes" id="UP000012040"/>
    </source>
</evidence>
<dbReference type="InterPro" id="IPR008979">
    <property type="entry name" value="Galactose-bd-like_sf"/>
</dbReference>
<feature type="active site" description="Charge relay system" evidence="5 6">
    <location>
        <position position="253"/>
    </location>
</feature>
<feature type="active site" description="Charge relay system" evidence="5 6">
    <location>
        <position position="291"/>
    </location>
</feature>
<protein>
    <submittedName>
        <fullName evidence="9">Subtilisin-like serine protease</fullName>
    </submittedName>
</protein>
<evidence type="ECO:0000256" key="2">
    <source>
        <dbReference type="ARBA" id="ARBA00022670"/>
    </source>
</evidence>
<dbReference type="eggNOG" id="COG1404">
    <property type="taxonomic scope" value="Bacteria"/>
</dbReference>
<dbReference type="KEGG" id="bex:A11Q_1028"/>
<keyword evidence="3 6" id="KW-0378">Hydrolase</keyword>
<name>M4VQ21_9BACT</name>
<evidence type="ECO:0000256" key="5">
    <source>
        <dbReference type="PIRSR" id="PIRSR615500-1"/>
    </source>
</evidence>
<keyword evidence="4 6" id="KW-0720">Serine protease</keyword>